<evidence type="ECO:0008006" key="4">
    <source>
        <dbReference type="Google" id="ProtNLM"/>
    </source>
</evidence>
<keyword evidence="2" id="KW-1133">Transmembrane helix</keyword>
<evidence type="ECO:0000313" key="3">
    <source>
        <dbReference type="EMBL" id="HGT40225.1"/>
    </source>
</evidence>
<name>A0A7C4QR48_9PLAN</name>
<feature type="compositionally biased region" description="Pro residues" evidence="1">
    <location>
        <begin position="122"/>
        <end position="133"/>
    </location>
</feature>
<feature type="transmembrane region" description="Helical" evidence="2">
    <location>
        <begin position="20"/>
        <end position="39"/>
    </location>
</feature>
<organism evidence="3">
    <name type="scientific">Schlesneria paludicola</name>
    <dbReference type="NCBI Taxonomy" id="360056"/>
    <lineage>
        <taxon>Bacteria</taxon>
        <taxon>Pseudomonadati</taxon>
        <taxon>Planctomycetota</taxon>
        <taxon>Planctomycetia</taxon>
        <taxon>Planctomycetales</taxon>
        <taxon>Planctomycetaceae</taxon>
        <taxon>Schlesneria</taxon>
    </lineage>
</organism>
<keyword evidence="2" id="KW-0812">Transmembrane</keyword>
<proteinExistence type="predicted"/>
<dbReference type="AlphaFoldDB" id="A0A7C4QR48"/>
<feature type="region of interest" description="Disordered" evidence="1">
    <location>
        <begin position="108"/>
        <end position="133"/>
    </location>
</feature>
<evidence type="ECO:0000256" key="1">
    <source>
        <dbReference type="SAM" id="MobiDB-lite"/>
    </source>
</evidence>
<gene>
    <name evidence="3" type="ORF">ENS64_13335</name>
</gene>
<reference evidence="3" key="1">
    <citation type="journal article" date="2020" name="mSystems">
        <title>Genome- and Community-Level Interaction Insights into Carbon Utilization and Element Cycling Functions of Hydrothermarchaeota in Hydrothermal Sediment.</title>
        <authorList>
            <person name="Zhou Z."/>
            <person name="Liu Y."/>
            <person name="Xu W."/>
            <person name="Pan J."/>
            <person name="Luo Z.H."/>
            <person name="Li M."/>
        </authorList>
    </citation>
    <scope>NUCLEOTIDE SEQUENCE [LARGE SCALE GENOMIC DNA]</scope>
    <source>
        <strain evidence="3">SpSt-508</strain>
    </source>
</reference>
<evidence type="ECO:0000256" key="2">
    <source>
        <dbReference type="SAM" id="Phobius"/>
    </source>
</evidence>
<comment type="caution">
    <text evidence="3">The sequence shown here is derived from an EMBL/GenBank/DDBJ whole genome shotgun (WGS) entry which is preliminary data.</text>
</comment>
<protein>
    <recommendedName>
        <fullName evidence="4">Histidine kinase</fullName>
    </recommendedName>
</protein>
<accession>A0A7C4QR48</accession>
<dbReference type="EMBL" id="DSVQ01000016">
    <property type="protein sequence ID" value="HGT40225.1"/>
    <property type="molecule type" value="Genomic_DNA"/>
</dbReference>
<keyword evidence="2" id="KW-0472">Membrane</keyword>
<sequence length="133" mass="14290">MNYLKDLWNDQGGAVLSAEVVLVGTVAVLGGVVGLNMAATAVNDELKEFAYAIRSLDQSYGYLGHQSCRAWAAGSYYRQPDVQQSLQELCGQGTPDFVMIQREVDAQRAALSTGDVPDTTETPPPNELPTPAQ</sequence>